<evidence type="ECO:0000256" key="5">
    <source>
        <dbReference type="ARBA" id="ARBA00022989"/>
    </source>
</evidence>
<keyword evidence="5 8" id="KW-1133">Transmembrane helix</keyword>
<evidence type="ECO:0008006" key="11">
    <source>
        <dbReference type="Google" id="ProtNLM"/>
    </source>
</evidence>
<dbReference type="AlphaFoldDB" id="A0A4Q4KGN7"/>
<dbReference type="GO" id="GO:0016757">
    <property type="term" value="F:glycosyltransferase activity"/>
    <property type="evidence" value="ECO:0007669"/>
    <property type="project" value="UniProtKB-KW"/>
</dbReference>
<keyword evidence="10" id="KW-1185">Reference proteome</keyword>
<evidence type="ECO:0000313" key="10">
    <source>
        <dbReference type="Proteomes" id="UP000293952"/>
    </source>
</evidence>
<feature type="transmembrane region" description="Helical" evidence="8">
    <location>
        <begin position="180"/>
        <end position="202"/>
    </location>
</feature>
<dbReference type="Pfam" id="PF26314">
    <property type="entry name" value="MptA_B_family"/>
    <property type="match status" value="1"/>
</dbReference>
<comment type="similarity">
    <text evidence="7">Belongs to the MptA/B family.</text>
</comment>
<evidence type="ECO:0000256" key="8">
    <source>
        <dbReference type="SAM" id="Phobius"/>
    </source>
</evidence>
<dbReference type="GO" id="GO:0016020">
    <property type="term" value="C:membrane"/>
    <property type="evidence" value="ECO:0007669"/>
    <property type="project" value="UniProtKB-SubCell"/>
</dbReference>
<feature type="transmembrane region" description="Helical" evidence="8">
    <location>
        <begin position="143"/>
        <end position="168"/>
    </location>
</feature>
<keyword evidence="2" id="KW-0328">Glycosyltransferase</keyword>
<feature type="transmembrane region" description="Helical" evidence="8">
    <location>
        <begin position="266"/>
        <end position="289"/>
    </location>
</feature>
<accession>A0A4Q4KGN7</accession>
<comment type="subcellular location">
    <subcellularLocation>
        <location evidence="1">Membrane</location>
        <topology evidence="1">Multi-pass membrane protein</topology>
    </subcellularLocation>
</comment>
<protein>
    <recommendedName>
        <fullName evidence="11">DUF2029 domain-containing protein</fullName>
    </recommendedName>
</protein>
<gene>
    <name evidence="9" type="ORF">ERX46_13635</name>
</gene>
<feature type="transmembrane region" description="Helical" evidence="8">
    <location>
        <begin position="383"/>
        <end position="406"/>
    </location>
</feature>
<feature type="transmembrane region" description="Helical" evidence="8">
    <location>
        <begin position="357"/>
        <end position="377"/>
    </location>
</feature>
<evidence type="ECO:0000256" key="2">
    <source>
        <dbReference type="ARBA" id="ARBA00022676"/>
    </source>
</evidence>
<evidence type="ECO:0000256" key="4">
    <source>
        <dbReference type="ARBA" id="ARBA00022692"/>
    </source>
</evidence>
<feature type="transmembrane region" description="Helical" evidence="8">
    <location>
        <begin position="31"/>
        <end position="50"/>
    </location>
</feature>
<reference evidence="9 10" key="1">
    <citation type="submission" date="2019-02" db="EMBL/GenBank/DDBJ databases">
        <title>Genome sequence of the sea-ice species Brumimicrobium glaciale.</title>
        <authorList>
            <person name="Bowman J.P."/>
        </authorList>
    </citation>
    <scope>NUCLEOTIDE SEQUENCE [LARGE SCALE GENOMIC DNA]</scope>
    <source>
        <strain evidence="9 10">IC156</strain>
    </source>
</reference>
<dbReference type="Proteomes" id="UP000293952">
    <property type="component" value="Unassembled WGS sequence"/>
</dbReference>
<dbReference type="InterPro" id="IPR049829">
    <property type="entry name" value="MptA/B-like"/>
</dbReference>
<evidence type="ECO:0000313" key="9">
    <source>
        <dbReference type="EMBL" id="RYM32321.1"/>
    </source>
</evidence>
<dbReference type="RefSeq" id="WP_130094431.1">
    <property type="nucleotide sequence ID" value="NZ_SETE01000006.1"/>
</dbReference>
<evidence type="ECO:0000256" key="6">
    <source>
        <dbReference type="ARBA" id="ARBA00023136"/>
    </source>
</evidence>
<dbReference type="EMBL" id="SETE01000006">
    <property type="protein sequence ID" value="RYM32321.1"/>
    <property type="molecule type" value="Genomic_DNA"/>
</dbReference>
<dbReference type="OrthoDB" id="1491846at2"/>
<sequence>MQSNWRGLFGALVLYVIPLFLISYVAEQADFILSFTAYSVAFLAFLYFIRIRNDFSIQTWKNIAFVVFLIPLFSIPSLSPDVYRFLWDGELVTLGIHPYASIPNDLMQIDSRVYDSEYMNFLYSQITELSQKNYSIYPSVNQFYFLITALVSDNLFISLVVLRILMLLTLLVGVKYFFKILEILSIPVNNSILLLLNPILIVEVMGNFHFEGIMLSWLMIGIYFMLKHKWLKSALFWAIAINIKLTPLILLPFLLRFRSFKVSVKFYIFTFIFSGGLLLIYLWPSLFWNFMQSIELYFDNFEFNAGVFYLIKWITSFFVEGNPTLIVGPALSIIAFLAILFIALYKPINSNKEWLNRMMWGYVVYLLLATTVHPWYVILPLGLAIFSANLGVLFWSFLIMLSYGFYAFGQSSFGFVLIAVEYLILFYFLLFPKSFVLNKFRAVLRLE</sequence>
<proteinExistence type="inferred from homology"/>
<organism evidence="9 10">
    <name type="scientific">Brumimicrobium glaciale</name>
    <dbReference type="NCBI Taxonomy" id="200475"/>
    <lineage>
        <taxon>Bacteria</taxon>
        <taxon>Pseudomonadati</taxon>
        <taxon>Bacteroidota</taxon>
        <taxon>Flavobacteriia</taxon>
        <taxon>Flavobacteriales</taxon>
        <taxon>Crocinitomicaceae</taxon>
        <taxon>Brumimicrobium</taxon>
    </lineage>
</organism>
<name>A0A4Q4KGN7_9FLAO</name>
<keyword evidence="6 8" id="KW-0472">Membrane</keyword>
<feature type="transmembrane region" description="Helical" evidence="8">
    <location>
        <begin position="325"/>
        <end position="345"/>
    </location>
</feature>
<feature type="transmembrane region" description="Helical" evidence="8">
    <location>
        <begin position="233"/>
        <end position="254"/>
    </location>
</feature>
<evidence type="ECO:0000256" key="7">
    <source>
        <dbReference type="ARBA" id="ARBA00043987"/>
    </source>
</evidence>
<feature type="transmembrane region" description="Helical" evidence="8">
    <location>
        <begin position="7"/>
        <end position="25"/>
    </location>
</feature>
<feature type="transmembrane region" description="Helical" evidence="8">
    <location>
        <begin position="62"/>
        <end position="79"/>
    </location>
</feature>
<feature type="transmembrane region" description="Helical" evidence="8">
    <location>
        <begin position="413"/>
        <end position="431"/>
    </location>
</feature>
<comment type="caution">
    <text evidence="9">The sequence shown here is derived from an EMBL/GenBank/DDBJ whole genome shotgun (WGS) entry which is preliminary data.</text>
</comment>
<keyword evidence="3" id="KW-0808">Transferase</keyword>
<evidence type="ECO:0000256" key="1">
    <source>
        <dbReference type="ARBA" id="ARBA00004141"/>
    </source>
</evidence>
<evidence type="ECO:0000256" key="3">
    <source>
        <dbReference type="ARBA" id="ARBA00022679"/>
    </source>
</evidence>
<keyword evidence="4 8" id="KW-0812">Transmembrane</keyword>
<dbReference type="NCBIfam" id="NF038066">
    <property type="entry name" value="MptB"/>
    <property type="match status" value="1"/>
</dbReference>